<keyword evidence="3" id="KW-1185">Reference proteome</keyword>
<dbReference type="AlphaFoldDB" id="A0A6J3MKW3"/>
<dbReference type="CDD" id="cd00048">
    <property type="entry name" value="DSRM_SF"/>
    <property type="match status" value="1"/>
</dbReference>
<dbReference type="RefSeq" id="XP_033464653.1">
    <property type="nucleotide sequence ID" value="XM_033607236.1"/>
</dbReference>
<dbReference type="Gene3D" id="3.30.160.20">
    <property type="match status" value="1"/>
</dbReference>
<gene>
    <name evidence="4" type="ORF">K489DRAFT_406290</name>
</gene>
<protein>
    <recommendedName>
        <fullName evidence="2">DRBM domain-containing protein</fullName>
    </recommendedName>
</protein>
<dbReference type="GeneID" id="54365036"/>
<sequence length="251" mass="28105">MLGSSFEETSVAGSSDDEWVSDLRERADADFSLGKRYCDYYLFKNIVKESSGNEPTAMLESLLHERLQNLQLEQNIKFLQDQLPQQFWRDTHTKFEDLMILTGRVQRMGNAQNKDHIRKILTRTGDAPPFGVRPGVSISPEPPTQSPTPSPKVASPSMTKVTARSYQVLAPQRLTNRGSASPMHVIKLKEYGDAIGESPKYDHFTVTGSPPTTHMTVHFGGHRLETIGRSIKDAKQQLAMLLCAELDLHVP</sequence>
<evidence type="ECO:0000313" key="3">
    <source>
        <dbReference type="Proteomes" id="UP000504637"/>
    </source>
</evidence>
<dbReference type="Proteomes" id="UP000504637">
    <property type="component" value="Unplaced"/>
</dbReference>
<feature type="domain" description="DRBM" evidence="2">
    <location>
        <begin position="187"/>
        <end position="246"/>
    </location>
</feature>
<evidence type="ECO:0000313" key="4">
    <source>
        <dbReference type="RefSeq" id="XP_033464653.1"/>
    </source>
</evidence>
<feature type="region of interest" description="Disordered" evidence="1">
    <location>
        <begin position="123"/>
        <end position="157"/>
    </location>
</feature>
<reference evidence="4" key="1">
    <citation type="submission" date="2020-01" db="EMBL/GenBank/DDBJ databases">
        <authorList>
            <consortium name="DOE Joint Genome Institute"/>
            <person name="Haridas S."/>
            <person name="Albert R."/>
            <person name="Binder M."/>
            <person name="Bloem J."/>
            <person name="Labutti K."/>
            <person name="Salamov A."/>
            <person name="Andreopoulos B."/>
            <person name="Baker S.E."/>
            <person name="Barry K."/>
            <person name="Bills G."/>
            <person name="Bluhm B.H."/>
            <person name="Cannon C."/>
            <person name="Castanera R."/>
            <person name="Culley D.E."/>
            <person name="Daum C."/>
            <person name="Ezra D."/>
            <person name="Gonzalez J.B."/>
            <person name="Henrissat B."/>
            <person name="Kuo A."/>
            <person name="Liang C."/>
            <person name="Lipzen A."/>
            <person name="Lutzoni F."/>
            <person name="Magnuson J."/>
            <person name="Mondo S."/>
            <person name="Nolan M."/>
            <person name="Ohm R."/>
            <person name="Pangilinan J."/>
            <person name="Park H.-J."/>
            <person name="Ramirez L."/>
            <person name="Alfaro M."/>
            <person name="Sun H."/>
            <person name="Tritt A."/>
            <person name="Yoshinaga Y."/>
            <person name="Zwiers L.-H."/>
            <person name="Turgeon B.G."/>
            <person name="Goodwin S.B."/>
            <person name="Spatafora J.W."/>
            <person name="Crous P.W."/>
            <person name="Grigoriev I.V."/>
        </authorList>
    </citation>
    <scope>NUCLEOTIDE SEQUENCE</scope>
    <source>
        <strain evidence="4">CBS 342.82</strain>
    </source>
</reference>
<reference evidence="4" key="2">
    <citation type="submission" date="2020-04" db="EMBL/GenBank/DDBJ databases">
        <authorList>
            <consortium name="NCBI Genome Project"/>
        </authorList>
    </citation>
    <scope>NUCLEOTIDE SEQUENCE</scope>
    <source>
        <strain evidence="4">CBS 342.82</strain>
    </source>
</reference>
<name>A0A6J3MKW3_9PEZI</name>
<dbReference type="InterPro" id="IPR014720">
    <property type="entry name" value="dsRBD_dom"/>
</dbReference>
<organism evidence="4">
    <name type="scientific">Dissoconium aciculare CBS 342.82</name>
    <dbReference type="NCBI Taxonomy" id="1314786"/>
    <lineage>
        <taxon>Eukaryota</taxon>
        <taxon>Fungi</taxon>
        <taxon>Dikarya</taxon>
        <taxon>Ascomycota</taxon>
        <taxon>Pezizomycotina</taxon>
        <taxon>Dothideomycetes</taxon>
        <taxon>Dothideomycetidae</taxon>
        <taxon>Mycosphaerellales</taxon>
        <taxon>Dissoconiaceae</taxon>
        <taxon>Dissoconium</taxon>
    </lineage>
</organism>
<proteinExistence type="predicted"/>
<dbReference type="SUPFAM" id="SSF54768">
    <property type="entry name" value="dsRNA-binding domain-like"/>
    <property type="match status" value="1"/>
</dbReference>
<reference evidence="4" key="3">
    <citation type="submission" date="2025-08" db="UniProtKB">
        <authorList>
            <consortium name="RefSeq"/>
        </authorList>
    </citation>
    <scope>IDENTIFICATION</scope>
    <source>
        <strain evidence="4">CBS 342.82</strain>
    </source>
</reference>
<evidence type="ECO:0000259" key="2">
    <source>
        <dbReference type="Pfam" id="PF00035"/>
    </source>
</evidence>
<evidence type="ECO:0000256" key="1">
    <source>
        <dbReference type="SAM" id="MobiDB-lite"/>
    </source>
</evidence>
<accession>A0A6J3MKW3</accession>
<dbReference type="Pfam" id="PF00035">
    <property type="entry name" value="dsrm"/>
    <property type="match status" value="1"/>
</dbReference>
<feature type="compositionally biased region" description="Pro residues" evidence="1">
    <location>
        <begin position="140"/>
        <end position="150"/>
    </location>
</feature>